<feature type="region of interest" description="Disordered" evidence="1">
    <location>
        <begin position="203"/>
        <end position="320"/>
    </location>
</feature>
<dbReference type="EMBL" id="AJIL01000208">
    <property type="protein sequence ID" value="KNE91368.1"/>
    <property type="molecule type" value="Genomic_DNA"/>
</dbReference>
<evidence type="ECO:0000256" key="1">
    <source>
        <dbReference type="SAM" id="MobiDB-lite"/>
    </source>
</evidence>
<name>A0A0L0UWE9_9BASI</name>
<evidence type="ECO:0000313" key="2">
    <source>
        <dbReference type="EMBL" id="KNE91368.1"/>
    </source>
</evidence>
<feature type="compositionally biased region" description="Basic and acidic residues" evidence="1">
    <location>
        <begin position="218"/>
        <end position="232"/>
    </location>
</feature>
<organism evidence="2 3">
    <name type="scientific">Puccinia striiformis f. sp. tritici PST-78</name>
    <dbReference type="NCBI Taxonomy" id="1165861"/>
    <lineage>
        <taxon>Eukaryota</taxon>
        <taxon>Fungi</taxon>
        <taxon>Dikarya</taxon>
        <taxon>Basidiomycota</taxon>
        <taxon>Pucciniomycotina</taxon>
        <taxon>Pucciniomycetes</taxon>
        <taxon>Pucciniales</taxon>
        <taxon>Pucciniaceae</taxon>
        <taxon>Puccinia</taxon>
    </lineage>
</organism>
<feature type="compositionally biased region" description="Acidic residues" evidence="1">
    <location>
        <begin position="300"/>
        <end position="317"/>
    </location>
</feature>
<dbReference type="Proteomes" id="UP000054564">
    <property type="component" value="Unassembled WGS sequence"/>
</dbReference>
<sequence length="527" mass="58219">MDFYTPAPLTRHIAGESFSETGQHSTLPDGLPFQTPCPAYYDAVPNLDGSFSRGRSPQLFITSRPAITQTSSSTQPTLHMSQQQPIVLEPRMFDCAVSLLIWIEKKHKNRKSTWKGIRLPKDLSIQFNSRAMDWDTFKSTIKLECSKTYAKIPQMIEDATNSSPPKLPWCGYIHRNTSWPKTKAKSVANQTSFAMWMQAISKGKSTSPHGGILIKMPNPRDKIEEGKNEDLISKAVRRAQARKDNARARKRVGPSPAPTPSESLTAPHTPSTLVSHLRPTSTDHSEQIQTSTLQERLPSNDEDDESGDDDSEGEITGDEFSTKDIIAEEIYALYPFDPAYDPVHPVYLDPINHKRKIILTTGNVAVWSKAVRERVDGVSVHSPPRSLHWVTHKPIQHSARSGAPSAVDPALLAAVAVQMANQFSQMHNPASMGGAPVTPVNPNLQPPPVMAASGRGSLTDYLRYVGITNIDATLATLTTHEIDHYEMFKPDFLSLEQLEKLGLGVGTLGKLRRHVAAYELSLAENAQ</sequence>
<dbReference type="AlphaFoldDB" id="A0A0L0UWE9"/>
<comment type="caution">
    <text evidence="2">The sequence shown here is derived from an EMBL/GenBank/DDBJ whole genome shotgun (WGS) entry which is preliminary data.</text>
</comment>
<reference evidence="3" key="1">
    <citation type="submission" date="2014-03" db="EMBL/GenBank/DDBJ databases">
        <title>The Genome Sequence of Puccinia striiformis f. sp. tritici PST-78.</title>
        <authorList>
            <consortium name="The Broad Institute Genome Sequencing Platform"/>
            <person name="Cuomo C."/>
            <person name="Hulbert S."/>
            <person name="Chen X."/>
            <person name="Walker B."/>
            <person name="Young S.K."/>
            <person name="Zeng Q."/>
            <person name="Gargeya S."/>
            <person name="Fitzgerald M."/>
            <person name="Haas B."/>
            <person name="Abouelleil A."/>
            <person name="Alvarado L."/>
            <person name="Arachchi H.M."/>
            <person name="Berlin A.M."/>
            <person name="Chapman S.B."/>
            <person name="Goldberg J."/>
            <person name="Griggs A."/>
            <person name="Gujja S."/>
            <person name="Hansen M."/>
            <person name="Howarth C."/>
            <person name="Imamovic A."/>
            <person name="Larimer J."/>
            <person name="McCowan C."/>
            <person name="Montmayeur A."/>
            <person name="Murphy C."/>
            <person name="Neiman D."/>
            <person name="Pearson M."/>
            <person name="Priest M."/>
            <person name="Roberts A."/>
            <person name="Saif S."/>
            <person name="Shea T."/>
            <person name="Sisk P."/>
            <person name="Sykes S."/>
            <person name="Wortman J."/>
            <person name="Nusbaum C."/>
            <person name="Birren B."/>
        </authorList>
    </citation>
    <scope>NUCLEOTIDE SEQUENCE [LARGE SCALE GENOMIC DNA]</scope>
    <source>
        <strain evidence="3">race PST-78</strain>
    </source>
</reference>
<gene>
    <name evidence="2" type="ORF">PSTG_15233</name>
</gene>
<evidence type="ECO:0000313" key="3">
    <source>
        <dbReference type="Proteomes" id="UP000054564"/>
    </source>
</evidence>
<dbReference type="OrthoDB" id="2507571at2759"/>
<proteinExistence type="predicted"/>
<feature type="compositionally biased region" description="Polar residues" evidence="1">
    <location>
        <begin position="260"/>
        <end position="280"/>
    </location>
</feature>
<keyword evidence="3" id="KW-1185">Reference proteome</keyword>
<protein>
    <submittedName>
        <fullName evidence="2">Uncharacterized protein</fullName>
    </submittedName>
</protein>
<accession>A0A0L0UWE9</accession>